<dbReference type="Proteomes" id="UP001501752">
    <property type="component" value="Unassembled WGS sequence"/>
</dbReference>
<dbReference type="SUPFAM" id="SSF54001">
    <property type="entry name" value="Cysteine proteinases"/>
    <property type="match status" value="1"/>
</dbReference>
<dbReference type="PANTHER" id="PTHR11786:SF0">
    <property type="entry name" value="ARYLAMINE N-ACETYLTRANSFERASE 4-RELATED"/>
    <property type="match status" value="1"/>
</dbReference>
<gene>
    <name evidence="3" type="ORF">GCM10023235_61890</name>
</gene>
<comment type="similarity">
    <text evidence="1 2">Belongs to the arylamine N-acetyltransferase family.</text>
</comment>
<organism evidence="3 4">
    <name type="scientific">Kitasatospora terrestris</name>
    <dbReference type="NCBI Taxonomy" id="258051"/>
    <lineage>
        <taxon>Bacteria</taxon>
        <taxon>Bacillati</taxon>
        <taxon>Actinomycetota</taxon>
        <taxon>Actinomycetes</taxon>
        <taxon>Kitasatosporales</taxon>
        <taxon>Streptomycetaceae</taxon>
        <taxon>Kitasatospora</taxon>
    </lineage>
</organism>
<dbReference type="InterPro" id="IPR001447">
    <property type="entry name" value="Arylamine_N-AcTrfase"/>
</dbReference>
<dbReference type="RefSeq" id="WP_345700191.1">
    <property type="nucleotide sequence ID" value="NZ_BAABIS010000001.1"/>
</dbReference>
<evidence type="ECO:0000256" key="1">
    <source>
        <dbReference type="ARBA" id="ARBA00006547"/>
    </source>
</evidence>
<evidence type="ECO:0000313" key="3">
    <source>
        <dbReference type="EMBL" id="GAA4874287.1"/>
    </source>
</evidence>
<dbReference type="Gene3D" id="3.30.2140.10">
    <property type="entry name" value="Arylamine N-acetyltransferase"/>
    <property type="match status" value="1"/>
</dbReference>
<sequence length="296" mass="32851">MLNPTTVDRYLARLDFPRPAAPDLAGLRALHRAHVERIPYETVDVWRGTPTLIEPEAAVERIVNGRGGYCYHLNGAFAALLESLGHRVELHRGGIQSRRDAAPRGATGDHMVLTVQLEGRRWYVDVGLGDGPSEPLPLPLPGADPANRSVTHRQGPFSYRLRPSEAVPGGWRLDHDDRACSAGLDFDPRPVSTGDFLPNHHRLSTSPDSLFTQVPLAIRRTPDSYRALIGLVLTEQGAEERTTRELTSEHEWFAALADRFDLPLPELGPAERSRLWSELHAAHLARRAAQRQPAEV</sequence>
<dbReference type="InterPro" id="IPR038765">
    <property type="entry name" value="Papain-like_cys_pep_sf"/>
</dbReference>
<dbReference type="PANTHER" id="PTHR11786">
    <property type="entry name" value="N-HYDROXYARYLAMINE O-ACETYLTRANSFERASE"/>
    <property type="match status" value="1"/>
</dbReference>
<dbReference type="EMBL" id="BAABIS010000001">
    <property type="protein sequence ID" value="GAA4874287.1"/>
    <property type="molecule type" value="Genomic_DNA"/>
</dbReference>
<keyword evidence="4" id="KW-1185">Reference proteome</keyword>
<evidence type="ECO:0000313" key="4">
    <source>
        <dbReference type="Proteomes" id="UP001501752"/>
    </source>
</evidence>
<evidence type="ECO:0000256" key="2">
    <source>
        <dbReference type="RuleBase" id="RU003452"/>
    </source>
</evidence>
<reference evidence="4" key="1">
    <citation type="journal article" date="2019" name="Int. J. Syst. Evol. Microbiol.">
        <title>The Global Catalogue of Microorganisms (GCM) 10K type strain sequencing project: providing services to taxonomists for standard genome sequencing and annotation.</title>
        <authorList>
            <consortium name="The Broad Institute Genomics Platform"/>
            <consortium name="The Broad Institute Genome Sequencing Center for Infectious Disease"/>
            <person name="Wu L."/>
            <person name="Ma J."/>
        </authorList>
    </citation>
    <scope>NUCLEOTIDE SEQUENCE [LARGE SCALE GENOMIC DNA]</scope>
    <source>
        <strain evidence="4">JCM 13006</strain>
    </source>
</reference>
<comment type="caution">
    <text evidence="3">The sequence shown here is derived from an EMBL/GenBank/DDBJ whole genome shotgun (WGS) entry which is preliminary data.</text>
</comment>
<name>A0ABP9ECC8_9ACTN</name>
<dbReference type="Pfam" id="PF00797">
    <property type="entry name" value="Acetyltransf_2"/>
    <property type="match status" value="1"/>
</dbReference>
<dbReference type="PRINTS" id="PR01543">
    <property type="entry name" value="ANATRNSFRASE"/>
</dbReference>
<accession>A0ABP9ECC8</accession>
<protein>
    <submittedName>
        <fullName evidence="3">Arylamine N-acetyltransferase</fullName>
    </submittedName>
</protein>
<proteinExistence type="inferred from homology"/>
<dbReference type="Gene3D" id="2.40.128.150">
    <property type="entry name" value="Cysteine proteinases"/>
    <property type="match status" value="1"/>
</dbReference>